<keyword evidence="1" id="KW-0472">Membrane</keyword>
<dbReference type="AlphaFoldDB" id="A0A318QJB1"/>
<feature type="domain" description="Acyltransferase 3" evidence="2">
    <location>
        <begin position="38"/>
        <end position="356"/>
    </location>
</feature>
<dbReference type="Proteomes" id="UP000247814">
    <property type="component" value="Unassembled WGS sequence"/>
</dbReference>
<gene>
    <name evidence="3" type="ORF">CFR77_10600</name>
</gene>
<sequence length="385" mass="44375">MQALIMIGFIFICMSALVLVFSTPLFSFLDKAETGRNHHIDGLRFFLAIFVAFHHMIYCYRWYHGLDWTPDNILYPFNAQLGPFAVTLFFMLSSYLITRRNYSNTAEWIQFYIKRFFRIAPMAWFSALICIVTALVYGNGFHDIDAYAASEWMNFGISLERHDINSFYKMWVVNAGVMWTLSWEWMLYFSLPIIMILREKLPPFTVSALMIFSCAYGYAMYNDSNILLLSCFAYGILARDLQTQFKSSNAFKCIVSISMLVFIFGFGFGFGFPETAYTPYKIFFSFVLFLQICQGYDFGGLLRLPGVVRLGEISYSFYLLHGTFLFYVNRAVFNTHISPLLYGAILVVTFLCTAIASSLTFIFIEKPGMRLGKLIGKRFVIQPSA</sequence>
<name>A0A318QJB1_9PROT</name>
<feature type="transmembrane region" description="Helical" evidence="1">
    <location>
        <begin position="278"/>
        <end position="298"/>
    </location>
</feature>
<feature type="transmembrane region" description="Helical" evidence="1">
    <location>
        <begin position="75"/>
        <end position="98"/>
    </location>
</feature>
<feature type="transmembrane region" description="Helical" evidence="1">
    <location>
        <begin position="168"/>
        <end position="189"/>
    </location>
</feature>
<feature type="transmembrane region" description="Helical" evidence="1">
    <location>
        <begin position="119"/>
        <end position="137"/>
    </location>
</feature>
<evidence type="ECO:0000259" key="2">
    <source>
        <dbReference type="Pfam" id="PF01757"/>
    </source>
</evidence>
<protein>
    <recommendedName>
        <fullName evidence="2">Acyltransferase 3 domain-containing protein</fullName>
    </recommendedName>
</protein>
<dbReference type="InterPro" id="IPR050879">
    <property type="entry name" value="Acyltransferase_3"/>
</dbReference>
<dbReference type="InterPro" id="IPR002656">
    <property type="entry name" value="Acyl_transf_3_dom"/>
</dbReference>
<dbReference type="GO" id="GO:0016747">
    <property type="term" value="F:acyltransferase activity, transferring groups other than amino-acyl groups"/>
    <property type="evidence" value="ECO:0007669"/>
    <property type="project" value="InterPro"/>
</dbReference>
<dbReference type="PANTHER" id="PTHR23028">
    <property type="entry name" value="ACETYLTRANSFERASE"/>
    <property type="match status" value="1"/>
</dbReference>
<proteinExistence type="predicted"/>
<dbReference type="OrthoDB" id="505919at2"/>
<dbReference type="PANTHER" id="PTHR23028:SF134">
    <property type="entry name" value="PUTATIVE (AFU_ORTHOLOGUE AFUA_4G08520)-RELATED"/>
    <property type="match status" value="1"/>
</dbReference>
<keyword evidence="1" id="KW-0812">Transmembrane</keyword>
<evidence type="ECO:0000256" key="1">
    <source>
        <dbReference type="SAM" id="Phobius"/>
    </source>
</evidence>
<feature type="transmembrane region" description="Helical" evidence="1">
    <location>
        <begin position="310"/>
        <end position="328"/>
    </location>
</feature>
<feature type="transmembrane region" description="Helical" evidence="1">
    <location>
        <begin position="201"/>
        <end position="219"/>
    </location>
</feature>
<comment type="caution">
    <text evidence="3">The sequence shown here is derived from an EMBL/GenBank/DDBJ whole genome shotgun (WGS) entry which is preliminary data.</text>
</comment>
<organism evidence="3 4">
    <name type="scientific">Komagataeibacter sucrofermentans</name>
    <dbReference type="NCBI Taxonomy" id="1053551"/>
    <lineage>
        <taxon>Bacteria</taxon>
        <taxon>Pseudomonadati</taxon>
        <taxon>Pseudomonadota</taxon>
        <taxon>Alphaproteobacteria</taxon>
        <taxon>Acetobacterales</taxon>
        <taxon>Acetobacteraceae</taxon>
        <taxon>Komagataeibacter</taxon>
    </lineage>
</organism>
<dbReference type="Pfam" id="PF01757">
    <property type="entry name" value="Acyl_transf_3"/>
    <property type="match status" value="1"/>
</dbReference>
<evidence type="ECO:0000313" key="3">
    <source>
        <dbReference type="EMBL" id="PYD78510.1"/>
    </source>
</evidence>
<evidence type="ECO:0000313" key="4">
    <source>
        <dbReference type="Proteomes" id="UP000247814"/>
    </source>
</evidence>
<keyword evidence="4" id="KW-1185">Reference proteome</keyword>
<dbReference type="EMBL" id="NKUA01000013">
    <property type="protein sequence ID" value="PYD78510.1"/>
    <property type="molecule type" value="Genomic_DNA"/>
</dbReference>
<feature type="transmembrane region" description="Helical" evidence="1">
    <location>
        <begin position="6"/>
        <end position="29"/>
    </location>
</feature>
<dbReference type="RefSeq" id="WP_110569531.1">
    <property type="nucleotide sequence ID" value="NZ_CP137147.1"/>
</dbReference>
<keyword evidence="1" id="KW-1133">Transmembrane helix</keyword>
<feature type="transmembrane region" description="Helical" evidence="1">
    <location>
        <begin position="41"/>
        <end position="63"/>
    </location>
</feature>
<accession>A0A318QJB1</accession>
<feature type="transmembrane region" description="Helical" evidence="1">
    <location>
        <begin position="253"/>
        <end position="272"/>
    </location>
</feature>
<feature type="transmembrane region" description="Helical" evidence="1">
    <location>
        <begin position="340"/>
        <end position="364"/>
    </location>
</feature>
<reference evidence="3 4" key="1">
    <citation type="submission" date="2017-07" db="EMBL/GenBank/DDBJ databases">
        <title>A draft genome sequence of Komagataeibacter sucrofermentans LMG 18788.</title>
        <authorList>
            <person name="Skraban J."/>
            <person name="Cleenwerck I."/>
            <person name="Vandamme P."/>
            <person name="Trcek J."/>
        </authorList>
    </citation>
    <scope>NUCLEOTIDE SEQUENCE [LARGE SCALE GENOMIC DNA]</scope>
    <source>
        <strain evidence="3 4">LMG 18788</strain>
    </source>
</reference>